<dbReference type="STRING" id="1448320.A0A319E030"/>
<dbReference type="Gene3D" id="3.40.50.1820">
    <property type="entry name" value="alpha/beta hydrolase"/>
    <property type="match status" value="1"/>
</dbReference>
<dbReference type="Gene3D" id="1.20.1440.110">
    <property type="entry name" value="acylaminoacyl peptidase"/>
    <property type="match status" value="1"/>
</dbReference>
<dbReference type="VEuPathDB" id="FungiDB:BO71DRAFT_396511"/>
<protein>
    <submittedName>
        <fullName evidence="3">Alpha/beta-hydrolase</fullName>
    </submittedName>
</protein>
<proteinExistence type="inferred from homology"/>
<feature type="domain" description="AB hydrolase-1" evidence="2">
    <location>
        <begin position="172"/>
        <end position="385"/>
    </location>
</feature>
<dbReference type="GO" id="GO:0016787">
    <property type="term" value="F:hydrolase activity"/>
    <property type="evidence" value="ECO:0007669"/>
    <property type="project" value="UniProtKB-KW"/>
</dbReference>
<evidence type="ECO:0000259" key="2">
    <source>
        <dbReference type="Pfam" id="PF12697"/>
    </source>
</evidence>
<reference evidence="3 4" key="1">
    <citation type="submission" date="2018-02" db="EMBL/GenBank/DDBJ databases">
        <title>The genomes of Aspergillus section Nigri reveals drivers in fungal speciation.</title>
        <authorList>
            <consortium name="DOE Joint Genome Institute"/>
            <person name="Vesth T.C."/>
            <person name="Nybo J."/>
            <person name="Theobald S."/>
            <person name="Brandl J."/>
            <person name="Frisvad J.C."/>
            <person name="Nielsen K.F."/>
            <person name="Lyhne E.K."/>
            <person name="Kogle M.E."/>
            <person name="Kuo A."/>
            <person name="Riley R."/>
            <person name="Clum A."/>
            <person name="Nolan M."/>
            <person name="Lipzen A."/>
            <person name="Salamov A."/>
            <person name="Henrissat B."/>
            <person name="Wiebenga A."/>
            <person name="De vries R.P."/>
            <person name="Grigoriev I.V."/>
            <person name="Mortensen U.H."/>
            <person name="Andersen M.R."/>
            <person name="Baker S.E."/>
        </authorList>
    </citation>
    <scope>NUCLEOTIDE SEQUENCE [LARGE SCALE GENOMIC DNA]</scope>
    <source>
        <strain evidence="3 4">CBS 707.79</strain>
    </source>
</reference>
<name>A0A319E030_9EURO</name>
<accession>A0A319E030</accession>
<evidence type="ECO:0000313" key="3">
    <source>
        <dbReference type="EMBL" id="PYH97073.1"/>
    </source>
</evidence>
<dbReference type="Pfam" id="PF12697">
    <property type="entry name" value="Abhydrolase_6"/>
    <property type="match status" value="1"/>
</dbReference>
<dbReference type="Proteomes" id="UP000247810">
    <property type="component" value="Unassembled WGS sequence"/>
</dbReference>
<dbReference type="InterPro" id="IPR050261">
    <property type="entry name" value="FrsA_esterase"/>
</dbReference>
<dbReference type="SUPFAM" id="SSF53474">
    <property type="entry name" value="alpha/beta-Hydrolases"/>
    <property type="match status" value="1"/>
</dbReference>
<dbReference type="InterPro" id="IPR029058">
    <property type="entry name" value="AB_hydrolase_fold"/>
</dbReference>
<keyword evidence="3" id="KW-0378">Hydrolase</keyword>
<keyword evidence="4" id="KW-1185">Reference proteome</keyword>
<dbReference type="EMBL" id="KZ825829">
    <property type="protein sequence ID" value="PYH97073.1"/>
    <property type="molecule type" value="Genomic_DNA"/>
</dbReference>
<dbReference type="AlphaFoldDB" id="A0A319E030"/>
<evidence type="ECO:0000256" key="1">
    <source>
        <dbReference type="ARBA" id="ARBA00038115"/>
    </source>
</evidence>
<comment type="similarity">
    <text evidence="1">Belongs to the AB hydrolase superfamily. FUS2 hydrolase family.</text>
</comment>
<gene>
    <name evidence="3" type="ORF">BO71DRAFT_396511</name>
</gene>
<sequence>MILLNPDPTFHFEVLRILALASYSGSSIGEVLQAASHVSPGDFESFYTAFSTLASRVHAQAKQINTTLHPISARETFFRASTYYRAADFFLHGNPSDPRIQDLWTKQTSAFDQAIALLPVPGERVRLPAEGFDVSAIYFRASSTDNNKPRATIILGNGYDGAQEEMMHVAGFAALERGYNVIVYEGPGQPTVMREQGCGFTRAWENVVTPVVDFLVRRPEVDAGRIGLLGFSLGGYLAVRAAAFEGRIAAVMAIDGVWDVYQALVSNVLPPAWGEAHKNGQVDVLSDELRKVLDGKDVSTTVRWAVEHGLWCFGVDTAKKFLDRVKDMTMEGLEDRVRCPVFVGKAADEHFFQGQPELVDRKLGGRGTLVTFTAEEGAGQHCHLEALPLMNQRVLDWFQDVVEGRIGE</sequence>
<organism evidence="3 4">
    <name type="scientific">Aspergillus ellipticus CBS 707.79</name>
    <dbReference type="NCBI Taxonomy" id="1448320"/>
    <lineage>
        <taxon>Eukaryota</taxon>
        <taxon>Fungi</taxon>
        <taxon>Dikarya</taxon>
        <taxon>Ascomycota</taxon>
        <taxon>Pezizomycotina</taxon>
        <taxon>Eurotiomycetes</taxon>
        <taxon>Eurotiomycetidae</taxon>
        <taxon>Eurotiales</taxon>
        <taxon>Aspergillaceae</taxon>
        <taxon>Aspergillus</taxon>
        <taxon>Aspergillus subgen. Circumdati</taxon>
    </lineage>
</organism>
<dbReference type="InterPro" id="IPR000073">
    <property type="entry name" value="AB_hydrolase_1"/>
</dbReference>
<evidence type="ECO:0000313" key="4">
    <source>
        <dbReference type="Proteomes" id="UP000247810"/>
    </source>
</evidence>
<dbReference type="PANTHER" id="PTHR22946">
    <property type="entry name" value="DIENELACTONE HYDROLASE DOMAIN-CONTAINING PROTEIN-RELATED"/>
    <property type="match status" value="1"/>
</dbReference>
<dbReference type="OrthoDB" id="249703at2759"/>
<dbReference type="PANTHER" id="PTHR22946:SF12">
    <property type="entry name" value="CONIDIAL PIGMENT BIOSYNTHESIS PROTEIN AYG1 (AFU_ORTHOLOGUE AFUA_2G17550)"/>
    <property type="match status" value="1"/>
</dbReference>